<keyword evidence="5" id="KW-0902">Two-component regulatory system</keyword>
<dbReference type="SMART" id="SM00387">
    <property type="entry name" value="HATPase_c"/>
    <property type="match status" value="1"/>
</dbReference>
<evidence type="ECO:0000256" key="2">
    <source>
        <dbReference type="ARBA" id="ARBA00012438"/>
    </source>
</evidence>
<dbReference type="EC" id="2.7.13.3" evidence="2"/>
<dbReference type="PROSITE" id="PS50109">
    <property type="entry name" value="HIS_KIN"/>
    <property type="match status" value="1"/>
</dbReference>
<keyword evidence="8" id="KW-1185">Reference proteome</keyword>
<keyword evidence="3" id="KW-0808">Transferase</keyword>
<proteinExistence type="predicted"/>
<feature type="domain" description="Histidine kinase" evidence="6">
    <location>
        <begin position="1"/>
        <end position="89"/>
    </location>
</feature>
<dbReference type="CDD" id="cd16917">
    <property type="entry name" value="HATPase_UhpB-NarQ-NarX-like"/>
    <property type="match status" value="1"/>
</dbReference>
<evidence type="ECO:0000256" key="1">
    <source>
        <dbReference type="ARBA" id="ARBA00000085"/>
    </source>
</evidence>
<gene>
    <name evidence="7" type="ORF">G3O08_07225</name>
</gene>
<dbReference type="InterPro" id="IPR005467">
    <property type="entry name" value="His_kinase_dom"/>
</dbReference>
<evidence type="ECO:0000256" key="5">
    <source>
        <dbReference type="ARBA" id="ARBA00023012"/>
    </source>
</evidence>
<dbReference type="SUPFAM" id="SSF55874">
    <property type="entry name" value="ATPase domain of HSP90 chaperone/DNA topoisomerase II/histidine kinase"/>
    <property type="match status" value="1"/>
</dbReference>
<comment type="catalytic activity">
    <reaction evidence="1">
        <text>ATP + protein L-histidine = ADP + protein N-phospho-L-histidine.</text>
        <dbReference type="EC" id="2.7.13.3"/>
    </reaction>
</comment>
<dbReference type="Proteomes" id="UP000486602">
    <property type="component" value="Unassembled WGS sequence"/>
</dbReference>
<keyword evidence="4" id="KW-0418">Kinase</keyword>
<dbReference type="GO" id="GO:0000160">
    <property type="term" value="P:phosphorelay signal transduction system"/>
    <property type="evidence" value="ECO:0007669"/>
    <property type="project" value="UniProtKB-KW"/>
</dbReference>
<dbReference type="PRINTS" id="PR00344">
    <property type="entry name" value="BCTRLSENSOR"/>
</dbReference>
<dbReference type="EMBL" id="JAAGVY010000009">
    <property type="protein sequence ID" value="NEN23288.1"/>
    <property type="molecule type" value="Genomic_DNA"/>
</dbReference>
<dbReference type="GO" id="GO:0004673">
    <property type="term" value="F:protein histidine kinase activity"/>
    <property type="evidence" value="ECO:0007669"/>
    <property type="project" value="UniProtKB-EC"/>
</dbReference>
<dbReference type="InterPro" id="IPR036890">
    <property type="entry name" value="HATPase_C_sf"/>
</dbReference>
<dbReference type="InterPro" id="IPR003594">
    <property type="entry name" value="HATPase_dom"/>
</dbReference>
<organism evidence="7 8">
    <name type="scientific">Cryomorpha ignava</name>
    <dbReference type="NCBI Taxonomy" id="101383"/>
    <lineage>
        <taxon>Bacteria</taxon>
        <taxon>Pseudomonadati</taxon>
        <taxon>Bacteroidota</taxon>
        <taxon>Flavobacteriia</taxon>
        <taxon>Flavobacteriales</taxon>
        <taxon>Cryomorphaceae</taxon>
        <taxon>Cryomorpha</taxon>
    </lineage>
</organism>
<evidence type="ECO:0000256" key="3">
    <source>
        <dbReference type="ARBA" id="ARBA00022679"/>
    </source>
</evidence>
<dbReference type="PANTHER" id="PTHR24421">
    <property type="entry name" value="NITRATE/NITRITE SENSOR PROTEIN NARX-RELATED"/>
    <property type="match status" value="1"/>
</dbReference>
<evidence type="ECO:0000313" key="8">
    <source>
        <dbReference type="Proteomes" id="UP000486602"/>
    </source>
</evidence>
<dbReference type="Gene3D" id="3.30.565.10">
    <property type="entry name" value="Histidine kinase-like ATPase, C-terminal domain"/>
    <property type="match status" value="1"/>
</dbReference>
<dbReference type="InterPro" id="IPR050482">
    <property type="entry name" value="Sensor_HK_TwoCompSys"/>
</dbReference>
<accession>A0A7K3WP38</accession>
<name>A0A7K3WP38_9FLAO</name>
<evidence type="ECO:0000313" key="7">
    <source>
        <dbReference type="EMBL" id="NEN23288.1"/>
    </source>
</evidence>
<dbReference type="Pfam" id="PF02518">
    <property type="entry name" value="HATPase_c"/>
    <property type="match status" value="1"/>
</dbReference>
<dbReference type="AlphaFoldDB" id="A0A7K3WP38"/>
<reference evidence="7 8" key="1">
    <citation type="submission" date="2020-02" db="EMBL/GenBank/DDBJ databases">
        <title>Out from the shadows clarifying the taxonomy of the family Cryomorphaceae and related taxa by utilizing the GTDB taxonomic framework.</title>
        <authorList>
            <person name="Bowman J.P."/>
        </authorList>
    </citation>
    <scope>NUCLEOTIDE SEQUENCE [LARGE SCALE GENOMIC DNA]</scope>
    <source>
        <strain evidence="7 8">QSSC 1-22</strain>
    </source>
</reference>
<dbReference type="InterPro" id="IPR004358">
    <property type="entry name" value="Sig_transdc_His_kin-like_C"/>
</dbReference>
<dbReference type="RefSeq" id="WP_163284363.1">
    <property type="nucleotide sequence ID" value="NZ_JAAGVY010000009.1"/>
</dbReference>
<evidence type="ECO:0000259" key="6">
    <source>
        <dbReference type="PROSITE" id="PS50109"/>
    </source>
</evidence>
<comment type="caution">
    <text evidence="7">The sequence shown here is derived from an EMBL/GenBank/DDBJ whole genome shotgun (WGS) entry which is preliminary data.</text>
</comment>
<evidence type="ECO:0000256" key="4">
    <source>
        <dbReference type="ARBA" id="ARBA00022777"/>
    </source>
</evidence>
<protein>
    <recommendedName>
        <fullName evidence="2">histidine kinase</fullName>
        <ecNumber evidence="2">2.7.13.3</ecNumber>
    </recommendedName>
</protein>
<sequence length="90" mass="9851">MNLYRIAQELINNIIKHSEATAVKVELVATKRSVEMSVEDNGKGLSANAGDGHGLLNMKTRINHIKGSIEFLHSPKGGTRVEMRVPVSQN</sequence>